<evidence type="ECO:0000256" key="7">
    <source>
        <dbReference type="ARBA" id="ARBA00022729"/>
    </source>
</evidence>
<dbReference type="Pfam" id="PF07943">
    <property type="entry name" value="PBP5_C"/>
    <property type="match status" value="1"/>
</dbReference>
<evidence type="ECO:0000256" key="6">
    <source>
        <dbReference type="ARBA" id="ARBA00022670"/>
    </source>
</evidence>
<dbReference type="EC" id="3.4.16.4" evidence="4"/>
<dbReference type="GO" id="GO:0009002">
    <property type="term" value="F:serine-type D-Ala-D-Ala carboxypeptidase activity"/>
    <property type="evidence" value="ECO:0007669"/>
    <property type="project" value="UniProtKB-EC"/>
</dbReference>
<keyword evidence="8 17" id="KW-0378">Hydrolase</keyword>
<feature type="active site" description="Proton acceptor" evidence="13">
    <location>
        <position position="71"/>
    </location>
</feature>
<feature type="binding site" evidence="14">
    <location>
        <position position="228"/>
    </location>
    <ligand>
        <name>substrate</name>
    </ligand>
</feature>
<feature type="domain" description="Peptidase S11 D-Ala-D-Ala carboxypeptidase A C-terminal" evidence="16">
    <location>
        <begin position="275"/>
        <end position="360"/>
    </location>
</feature>
<keyword evidence="9" id="KW-0133">Cell shape</keyword>
<evidence type="ECO:0000256" key="9">
    <source>
        <dbReference type="ARBA" id="ARBA00022960"/>
    </source>
</evidence>
<dbReference type="InterPro" id="IPR012907">
    <property type="entry name" value="Peptidase_S11_C"/>
</dbReference>
<dbReference type="PRINTS" id="PR00725">
    <property type="entry name" value="DADACBPTASE1"/>
</dbReference>
<evidence type="ECO:0000256" key="14">
    <source>
        <dbReference type="PIRSR" id="PIRSR618044-2"/>
    </source>
</evidence>
<evidence type="ECO:0000256" key="8">
    <source>
        <dbReference type="ARBA" id="ARBA00022801"/>
    </source>
</evidence>
<evidence type="ECO:0000256" key="3">
    <source>
        <dbReference type="ARBA" id="ARBA00007164"/>
    </source>
</evidence>
<comment type="function">
    <text evidence="1">Removes C-terminal D-alanyl residues from sugar-peptide cell wall precursors.</text>
</comment>
<dbReference type="SMART" id="SM00936">
    <property type="entry name" value="PBP5_C"/>
    <property type="match status" value="1"/>
</dbReference>
<evidence type="ECO:0000256" key="5">
    <source>
        <dbReference type="ARBA" id="ARBA00022645"/>
    </source>
</evidence>
<dbReference type="InterPro" id="IPR012338">
    <property type="entry name" value="Beta-lactam/transpept-like"/>
</dbReference>
<dbReference type="SUPFAM" id="SSF56601">
    <property type="entry name" value="beta-lactamase/transpeptidase-like"/>
    <property type="match status" value="1"/>
</dbReference>
<feature type="active site" evidence="13">
    <location>
        <position position="123"/>
    </location>
</feature>
<proteinExistence type="inferred from homology"/>
<reference evidence="17 18" key="1">
    <citation type="submission" date="2018-03" db="EMBL/GenBank/DDBJ databases">
        <title>Genome sequence of Clostridium luticellarii DSM 29923.</title>
        <authorList>
            <person name="Poehlein A."/>
            <person name="Daniel R."/>
        </authorList>
    </citation>
    <scope>NUCLEOTIDE SEQUENCE [LARGE SCALE GENOMIC DNA]</scope>
    <source>
        <strain evidence="17 18">DSM 29923</strain>
    </source>
</reference>
<accession>A0A2T0BRL8</accession>
<dbReference type="UniPathway" id="UPA00219"/>
<comment type="pathway">
    <text evidence="2">Cell wall biogenesis; peptidoglycan biosynthesis.</text>
</comment>
<evidence type="ECO:0000313" key="18">
    <source>
        <dbReference type="Proteomes" id="UP000237798"/>
    </source>
</evidence>
<dbReference type="Pfam" id="PF00768">
    <property type="entry name" value="Peptidase_S11"/>
    <property type="match status" value="1"/>
</dbReference>
<evidence type="ECO:0000256" key="13">
    <source>
        <dbReference type="PIRSR" id="PIRSR618044-1"/>
    </source>
</evidence>
<evidence type="ECO:0000256" key="15">
    <source>
        <dbReference type="RuleBase" id="RU004016"/>
    </source>
</evidence>
<dbReference type="Gene3D" id="2.60.410.10">
    <property type="entry name" value="D-Ala-D-Ala carboxypeptidase, C-terminal domain"/>
    <property type="match status" value="1"/>
</dbReference>
<dbReference type="Gene3D" id="3.40.710.10">
    <property type="entry name" value="DD-peptidase/beta-lactamase superfamily"/>
    <property type="match status" value="1"/>
</dbReference>
<sequence>MMKLKKILLYIILFFIVINMFPNNALSEDGKGSSGKINVDARCAVAIDSNSRIVLYEKNAYELVPMASTTKIMTTLVALKYGKLDEKIEISAKSAGVKGSTVGYKKGENITLRELLYGLMMRSGNDAAVAIAEGIGGSIEGFAELMNEYAGEIGIINTHFETPHGLDREEHYSTAYDLAIATSVAKKNAVFSEIVNSRDVDGKEKGFTRSYHNINKILWKIPDANGVKTGYTGKAGKCLVTSAPVQGNDIIMVVLNCPGRWSETEKIYEYVNKNYDFKKLFSKGDTAAEVKVNGKDLKLQYESDVIVPVKEGCKYTTKIIKPEKIGYTVNKGEKIGMICIYENGKKIYSSPLKASNTVKVRRFLNWTF</sequence>
<dbReference type="GO" id="GO:0008360">
    <property type="term" value="P:regulation of cell shape"/>
    <property type="evidence" value="ECO:0007669"/>
    <property type="project" value="UniProtKB-KW"/>
</dbReference>
<evidence type="ECO:0000256" key="11">
    <source>
        <dbReference type="ARBA" id="ARBA00023316"/>
    </source>
</evidence>
<keyword evidence="11" id="KW-0961">Cell wall biogenesis/degradation</keyword>
<dbReference type="InterPro" id="IPR001967">
    <property type="entry name" value="Peptidase_S11_N"/>
</dbReference>
<dbReference type="InterPro" id="IPR018044">
    <property type="entry name" value="Peptidase_S11"/>
</dbReference>
<keyword evidence="5 17" id="KW-0121">Carboxypeptidase</keyword>
<keyword evidence="6" id="KW-0645">Protease</keyword>
<evidence type="ECO:0000256" key="10">
    <source>
        <dbReference type="ARBA" id="ARBA00022984"/>
    </source>
</evidence>
<evidence type="ECO:0000256" key="1">
    <source>
        <dbReference type="ARBA" id="ARBA00003217"/>
    </source>
</evidence>
<dbReference type="GO" id="GO:0071555">
    <property type="term" value="P:cell wall organization"/>
    <property type="evidence" value="ECO:0007669"/>
    <property type="project" value="UniProtKB-KW"/>
</dbReference>
<organism evidence="17 18">
    <name type="scientific">Clostridium luticellarii</name>
    <dbReference type="NCBI Taxonomy" id="1691940"/>
    <lineage>
        <taxon>Bacteria</taxon>
        <taxon>Bacillati</taxon>
        <taxon>Bacillota</taxon>
        <taxon>Clostridia</taxon>
        <taxon>Eubacteriales</taxon>
        <taxon>Clostridiaceae</taxon>
        <taxon>Clostridium</taxon>
    </lineage>
</organism>
<dbReference type="SUPFAM" id="SSF69189">
    <property type="entry name" value="Penicillin-binding protein associated domain"/>
    <property type="match status" value="1"/>
</dbReference>
<keyword evidence="10" id="KW-0573">Peptidoglycan synthesis</keyword>
<evidence type="ECO:0000256" key="4">
    <source>
        <dbReference type="ARBA" id="ARBA00012448"/>
    </source>
</evidence>
<gene>
    <name evidence="17" type="primary">dacB_1</name>
    <name evidence="17" type="ORF">CLLU_03210</name>
</gene>
<keyword evidence="7" id="KW-0732">Signal</keyword>
<dbReference type="InterPro" id="IPR037167">
    <property type="entry name" value="Peptidase_S11_C_sf"/>
</dbReference>
<dbReference type="GO" id="GO:0006508">
    <property type="term" value="P:proteolysis"/>
    <property type="evidence" value="ECO:0007669"/>
    <property type="project" value="UniProtKB-KW"/>
</dbReference>
<dbReference type="GO" id="GO:0009252">
    <property type="term" value="P:peptidoglycan biosynthetic process"/>
    <property type="evidence" value="ECO:0007669"/>
    <property type="project" value="UniProtKB-UniPathway"/>
</dbReference>
<dbReference type="EMBL" id="PVXP01000003">
    <property type="protein sequence ID" value="PRR86520.1"/>
    <property type="molecule type" value="Genomic_DNA"/>
</dbReference>
<dbReference type="Proteomes" id="UP000237798">
    <property type="component" value="Unassembled WGS sequence"/>
</dbReference>
<dbReference type="AlphaFoldDB" id="A0A2T0BRL8"/>
<evidence type="ECO:0000256" key="2">
    <source>
        <dbReference type="ARBA" id="ARBA00004752"/>
    </source>
</evidence>
<feature type="active site" description="Acyl-ester intermediate" evidence="13">
    <location>
        <position position="68"/>
    </location>
</feature>
<evidence type="ECO:0000256" key="12">
    <source>
        <dbReference type="ARBA" id="ARBA00034000"/>
    </source>
</evidence>
<comment type="catalytic activity">
    <reaction evidence="12">
        <text>Preferential cleavage: (Ac)2-L-Lys-D-Ala-|-D-Ala. Also transpeptidation of peptidyl-alanyl moieties that are N-acyl substituents of D-alanine.</text>
        <dbReference type="EC" id="3.4.16.4"/>
    </reaction>
</comment>
<dbReference type="InterPro" id="IPR015956">
    <property type="entry name" value="Peniciliin-bd_prot_C_sf"/>
</dbReference>
<evidence type="ECO:0000313" key="17">
    <source>
        <dbReference type="EMBL" id="PRR86520.1"/>
    </source>
</evidence>
<name>A0A2T0BRL8_9CLOT</name>
<evidence type="ECO:0000259" key="16">
    <source>
        <dbReference type="SMART" id="SM00936"/>
    </source>
</evidence>
<protein>
    <recommendedName>
        <fullName evidence="4">serine-type D-Ala-D-Ala carboxypeptidase</fullName>
        <ecNumber evidence="4">3.4.16.4</ecNumber>
    </recommendedName>
</protein>
<keyword evidence="18" id="KW-1185">Reference proteome</keyword>
<comment type="similarity">
    <text evidence="3 15">Belongs to the peptidase S11 family.</text>
</comment>
<dbReference type="PANTHER" id="PTHR21581">
    <property type="entry name" value="D-ALANYL-D-ALANINE CARBOXYPEPTIDASE"/>
    <property type="match status" value="1"/>
</dbReference>
<comment type="caution">
    <text evidence="17">The sequence shown here is derived from an EMBL/GenBank/DDBJ whole genome shotgun (WGS) entry which is preliminary data.</text>
</comment>
<dbReference type="PANTHER" id="PTHR21581:SF33">
    <property type="entry name" value="D-ALANYL-D-ALANINE CARBOXYPEPTIDASE DACB"/>
    <property type="match status" value="1"/>
</dbReference>